<dbReference type="Gene3D" id="2.130.10.10">
    <property type="entry name" value="YVTN repeat-like/Quinoprotein amine dehydrogenase"/>
    <property type="match status" value="1"/>
</dbReference>
<dbReference type="KEGG" id="pfla:Pflav_082860"/>
<dbReference type="InterPro" id="IPR019405">
    <property type="entry name" value="Lactonase_7-beta_prop"/>
</dbReference>
<protein>
    <recommendedName>
        <fullName evidence="4">3-carboxymuconate cyclase</fullName>
    </recommendedName>
</protein>
<name>A0A6F8Y6Y4_9ACTN</name>
<dbReference type="PANTHER" id="PTHR30344">
    <property type="entry name" value="6-PHOSPHOGLUCONOLACTONASE-RELATED"/>
    <property type="match status" value="1"/>
</dbReference>
<evidence type="ECO:0000313" key="3">
    <source>
        <dbReference type="Proteomes" id="UP000502508"/>
    </source>
</evidence>
<dbReference type="PANTHER" id="PTHR30344:SF1">
    <property type="entry name" value="6-PHOSPHOGLUCONOLACTONASE"/>
    <property type="match status" value="1"/>
</dbReference>
<proteinExistence type="inferred from homology"/>
<evidence type="ECO:0000256" key="1">
    <source>
        <dbReference type="ARBA" id="ARBA00005564"/>
    </source>
</evidence>
<organism evidence="2 3">
    <name type="scientific">Phytohabitans flavus</name>
    <dbReference type="NCBI Taxonomy" id="1076124"/>
    <lineage>
        <taxon>Bacteria</taxon>
        <taxon>Bacillati</taxon>
        <taxon>Actinomycetota</taxon>
        <taxon>Actinomycetes</taxon>
        <taxon>Micromonosporales</taxon>
        <taxon>Micromonosporaceae</taxon>
    </lineage>
</organism>
<evidence type="ECO:0008006" key="4">
    <source>
        <dbReference type="Google" id="ProtNLM"/>
    </source>
</evidence>
<keyword evidence="3" id="KW-1185">Reference proteome</keyword>
<sequence>MTGLLYIGCYTPESGGEGAGITAVRRDPATGRLDSLGVVARTPSPSFLAWHPALPVLYAVNELEDGGVSAWAVDGETDLRPLGQGSTGGLHPCHLAVVPGGGYLVSANYSSGSVSVHRLGEDGALGERTDLLVHEGTGPNPDRQERAHAHMVSPNPGGGAILAVDLGVDAVYRYELEAATGRLVPLGSRVQVHAGSGPRHLARHPDGRSAYLVGELDATVTAYDLDGPAGGLQERGRVATTRFTGAEPSEIAVRADGRFLYVANRGPNTVTAFGLDGDVPSYVAEIPTGGTWPRHIALVGEHLYVANQRSHSVVGFHVDVESGVPQEPGDVLELPSPTCVLPAKSL</sequence>
<accession>A0A6F8Y6Y4</accession>
<dbReference type="InterPro" id="IPR050282">
    <property type="entry name" value="Cycloisomerase_2"/>
</dbReference>
<dbReference type="InterPro" id="IPR011048">
    <property type="entry name" value="Haem_d1_sf"/>
</dbReference>
<dbReference type="SUPFAM" id="SSF51004">
    <property type="entry name" value="C-terminal (heme d1) domain of cytochrome cd1-nitrite reductase"/>
    <property type="match status" value="1"/>
</dbReference>
<gene>
    <name evidence="2" type="ORF">Pflav_082860</name>
</gene>
<evidence type="ECO:0000313" key="2">
    <source>
        <dbReference type="EMBL" id="BCB81876.1"/>
    </source>
</evidence>
<dbReference type="GO" id="GO:0017057">
    <property type="term" value="F:6-phosphogluconolactonase activity"/>
    <property type="evidence" value="ECO:0007669"/>
    <property type="project" value="TreeGrafter"/>
</dbReference>
<reference evidence="2 3" key="2">
    <citation type="submission" date="2020-03" db="EMBL/GenBank/DDBJ databases">
        <authorList>
            <person name="Ichikawa N."/>
            <person name="Kimura A."/>
            <person name="Kitahashi Y."/>
            <person name="Uohara A."/>
        </authorList>
    </citation>
    <scope>NUCLEOTIDE SEQUENCE [LARGE SCALE GENOMIC DNA]</scope>
    <source>
        <strain evidence="2 3">NBRC 107702</strain>
    </source>
</reference>
<reference evidence="2 3" key="1">
    <citation type="submission" date="2020-03" db="EMBL/GenBank/DDBJ databases">
        <title>Whole genome shotgun sequence of Phytohabitans flavus NBRC 107702.</title>
        <authorList>
            <person name="Komaki H."/>
            <person name="Tamura T."/>
        </authorList>
    </citation>
    <scope>NUCLEOTIDE SEQUENCE [LARGE SCALE GENOMIC DNA]</scope>
    <source>
        <strain evidence="2 3">NBRC 107702</strain>
    </source>
</reference>
<dbReference type="Proteomes" id="UP000502508">
    <property type="component" value="Chromosome"/>
</dbReference>
<dbReference type="GO" id="GO:0005829">
    <property type="term" value="C:cytosol"/>
    <property type="evidence" value="ECO:0007669"/>
    <property type="project" value="TreeGrafter"/>
</dbReference>
<dbReference type="InterPro" id="IPR015943">
    <property type="entry name" value="WD40/YVTN_repeat-like_dom_sf"/>
</dbReference>
<dbReference type="AlphaFoldDB" id="A0A6F8Y6Y4"/>
<dbReference type="Pfam" id="PF10282">
    <property type="entry name" value="Lactonase"/>
    <property type="match status" value="1"/>
</dbReference>
<comment type="similarity">
    <text evidence="1">Belongs to the cycloisomerase 2 family.</text>
</comment>
<dbReference type="EMBL" id="AP022870">
    <property type="protein sequence ID" value="BCB81876.1"/>
    <property type="molecule type" value="Genomic_DNA"/>
</dbReference>